<reference evidence="5 6" key="1">
    <citation type="submission" date="2018-02" db="EMBL/GenBank/DDBJ databases">
        <title>The genomes of Aspergillus section Nigri reveals drivers in fungal speciation.</title>
        <authorList>
            <consortium name="DOE Joint Genome Institute"/>
            <person name="Vesth T.C."/>
            <person name="Nybo J."/>
            <person name="Theobald S."/>
            <person name="Brandl J."/>
            <person name="Frisvad J.C."/>
            <person name="Nielsen K.F."/>
            <person name="Lyhne E.K."/>
            <person name="Kogle M.E."/>
            <person name="Kuo A."/>
            <person name="Riley R."/>
            <person name="Clum A."/>
            <person name="Nolan M."/>
            <person name="Lipzen A."/>
            <person name="Salamov A."/>
            <person name="Henrissat B."/>
            <person name="Wiebenga A."/>
            <person name="De vries R.P."/>
            <person name="Grigoriev I.V."/>
            <person name="Mortensen U.H."/>
            <person name="Andersen M.R."/>
            <person name="Baker S.E."/>
        </authorList>
    </citation>
    <scope>NUCLEOTIDE SEQUENCE [LARGE SCALE GENOMIC DNA]</scope>
    <source>
        <strain evidence="5 6">CBS 101889</strain>
    </source>
</reference>
<dbReference type="InterPro" id="IPR046362">
    <property type="entry name" value="Zw10/DSL1_C_sf"/>
</dbReference>
<dbReference type="STRING" id="1450537.A0A395HRV1"/>
<evidence type="ECO:0000313" key="6">
    <source>
        <dbReference type="Proteomes" id="UP000248961"/>
    </source>
</evidence>
<dbReference type="Pfam" id="PF22766">
    <property type="entry name" value="ZW10_C2"/>
    <property type="match status" value="1"/>
</dbReference>
<feature type="coiled-coil region" evidence="1">
    <location>
        <begin position="36"/>
        <end position="63"/>
    </location>
</feature>
<protein>
    <submittedName>
        <fullName evidence="5">Centromere/kinetochore protein Zw10</fullName>
    </submittedName>
</protein>
<dbReference type="RefSeq" id="XP_025548128.1">
    <property type="nucleotide sequence ID" value="XM_025694121.1"/>
</dbReference>
<dbReference type="GeneID" id="37198410"/>
<dbReference type="VEuPathDB" id="FungiDB:BO97DRAFT_397215"/>
<evidence type="ECO:0000259" key="3">
    <source>
        <dbReference type="Pfam" id="PF20665"/>
    </source>
</evidence>
<keyword evidence="1" id="KW-0175">Coiled coil</keyword>
<keyword evidence="6" id="KW-1185">Reference proteome</keyword>
<evidence type="ECO:0000313" key="5">
    <source>
        <dbReference type="EMBL" id="RAL08974.1"/>
    </source>
</evidence>
<feature type="compositionally biased region" description="Acidic residues" evidence="2">
    <location>
        <begin position="448"/>
        <end position="465"/>
    </location>
</feature>
<evidence type="ECO:0000256" key="1">
    <source>
        <dbReference type="SAM" id="Coils"/>
    </source>
</evidence>
<feature type="region of interest" description="Disordered" evidence="2">
    <location>
        <begin position="397"/>
        <end position="525"/>
    </location>
</feature>
<feature type="domain" description="ZW10 C-terminal helical" evidence="4">
    <location>
        <begin position="674"/>
        <end position="822"/>
    </location>
</feature>
<dbReference type="OrthoDB" id="534815at2759"/>
<dbReference type="FunFam" id="1.10.357.150:FF:000004">
    <property type="entry name" value="Centromere/kinetochore protein zw10 homolog"/>
    <property type="match status" value="1"/>
</dbReference>
<proteinExistence type="predicted"/>
<dbReference type="InterPro" id="IPR048344">
    <property type="entry name" value="Zw10_middle"/>
</dbReference>
<dbReference type="EMBL" id="KZ824308">
    <property type="protein sequence ID" value="RAL08974.1"/>
    <property type="molecule type" value="Genomic_DNA"/>
</dbReference>
<evidence type="ECO:0000256" key="2">
    <source>
        <dbReference type="SAM" id="MobiDB-lite"/>
    </source>
</evidence>
<feature type="domain" description="Centromere/kinetochore protein zw10 middle" evidence="3">
    <location>
        <begin position="196"/>
        <end position="391"/>
    </location>
</feature>
<dbReference type="AlphaFoldDB" id="A0A395HRV1"/>
<dbReference type="PANTHER" id="PTHR12205">
    <property type="entry name" value="CENTROMERE/KINETOCHORE PROTEIN ZW10"/>
    <property type="match status" value="1"/>
</dbReference>
<dbReference type="GO" id="GO:1990423">
    <property type="term" value="C:RZZ complex"/>
    <property type="evidence" value="ECO:0007669"/>
    <property type="project" value="TreeGrafter"/>
</dbReference>
<name>A0A395HRV1_ASPHC</name>
<organism evidence="5 6">
    <name type="scientific">Aspergillus homomorphus (strain CBS 101889)</name>
    <dbReference type="NCBI Taxonomy" id="1450537"/>
    <lineage>
        <taxon>Eukaryota</taxon>
        <taxon>Fungi</taxon>
        <taxon>Dikarya</taxon>
        <taxon>Ascomycota</taxon>
        <taxon>Pezizomycotina</taxon>
        <taxon>Eurotiomycetes</taxon>
        <taxon>Eurotiomycetidae</taxon>
        <taxon>Eurotiales</taxon>
        <taxon>Aspergillaceae</taxon>
        <taxon>Aspergillus</taxon>
        <taxon>Aspergillus subgen. Circumdati</taxon>
    </lineage>
</organism>
<feature type="compositionally biased region" description="Basic and acidic residues" evidence="2">
    <location>
        <begin position="402"/>
        <end position="417"/>
    </location>
</feature>
<dbReference type="GO" id="GO:0006888">
    <property type="term" value="P:endoplasmic reticulum to Golgi vesicle-mediated transport"/>
    <property type="evidence" value="ECO:0007669"/>
    <property type="project" value="TreeGrafter"/>
</dbReference>
<dbReference type="InterPro" id="IPR055148">
    <property type="entry name" value="ZW10_C_2"/>
</dbReference>
<dbReference type="GO" id="GO:0005737">
    <property type="term" value="C:cytoplasm"/>
    <property type="evidence" value="ECO:0007669"/>
    <property type="project" value="GOC"/>
</dbReference>
<feature type="compositionally biased region" description="Acidic residues" evidence="2">
    <location>
        <begin position="476"/>
        <end position="493"/>
    </location>
</feature>
<dbReference type="Gene3D" id="1.10.357.150">
    <property type="match status" value="1"/>
</dbReference>
<evidence type="ECO:0000259" key="4">
    <source>
        <dbReference type="Pfam" id="PF22766"/>
    </source>
</evidence>
<sequence length="828" mass="92229">MPGKTSEQDICQSVLTFVTDGAYPSSEKVVAAEFPVSLLSKELELLSKAREQVEAEINSLSRENNFDADDWISQAKQLHADIERSRVTAREIVKQHEDTTPLQLRVEDAAAKVGLIETEIAFNQAVTSALEEVQGLCRQLEDGRLALGEGRIMAVIDTLEAAELAMKQNDHFANTNVLHILLENVAGLRKQIVDVLHSQWNEQLKVDKREGQLLVQKDGKRLEETIAALNRMEIFPSARDKFAKDIMVALLDPVLLRGDGGQSRGIRLSESSVQVESRSSQASVPDVLDHVANLLGFLRQAVPASVVDSFSDLLIPALSSKMVHSWLSPSIPVELEGLRNFERILDGVMKFTRSVEGLGWHGHEELVSWVNQASRLWLAKRRVNSLDQVRKVLAASQGTTEQVEKVEVEMVSEKDETVLENAPADDWDASWDDDNEGETEGKVSKGQDEEEDVSAWGLDDDDTADQDSKTQTGAPADDDAGDAWGWGDDDDEVQPVNQPQPGKPQSGRPVHGKNGTQPKPSREVTLTERYTITDIPHSILDIIKQQILDSQAITRPEHSHSRVVSSGTGLLALPTLILAMFKATASSFYDHKLNAGQMYLYNDTQFLTGELRAIMEEHQLTRLQGDIDAMEKFGKFAYSKEMQTQRTIVTDLLDGAQGFAQCSEQPYLGECENAVAATVDRIRGVYAEWQPILSHSALLQSVGSLVSTVISKMIIEIEDLGDISEPQSQRLVSFCNQVSKLEDLFMPEANDNTERVPMTAVYVQTWLKFQYLINILESSLADIRFLWVEGELRLEFSPEEVIDLIEALFAESEYRRKAIADIRRESRG</sequence>
<accession>A0A395HRV1</accession>
<dbReference type="Pfam" id="PF20665">
    <property type="entry name" value="Zw10_middle"/>
    <property type="match status" value="1"/>
</dbReference>
<dbReference type="Proteomes" id="UP000248961">
    <property type="component" value="Unassembled WGS sequence"/>
</dbReference>
<dbReference type="GO" id="GO:0007094">
    <property type="term" value="P:mitotic spindle assembly checkpoint signaling"/>
    <property type="evidence" value="ECO:0007669"/>
    <property type="project" value="TreeGrafter"/>
</dbReference>
<dbReference type="PANTHER" id="PTHR12205:SF0">
    <property type="entry name" value="CENTROMERE_KINETOCHORE PROTEIN ZW10 HOMOLOG"/>
    <property type="match status" value="1"/>
</dbReference>
<gene>
    <name evidence="5" type="ORF">BO97DRAFT_397215</name>
</gene>
<feature type="compositionally biased region" description="Acidic residues" evidence="2">
    <location>
        <begin position="423"/>
        <end position="438"/>
    </location>
</feature>